<name>A0A6N7XHA5_9FIRM</name>
<evidence type="ECO:0000313" key="2">
    <source>
        <dbReference type="Proteomes" id="UP000469523"/>
    </source>
</evidence>
<organism evidence="1 2">
    <name type="scientific">Tissierella pigra</name>
    <dbReference type="NCBI Taxonomy" id="2607614"/>
    <lineage>
        <taxon>Bacteria</taxon>
        <taxon>Bacillati</taxon>
        <taxon>Bacillota</taxon>
        <taxon>Tissierellia</taxon>
        <taxon>Tissierellales</taxon>
        <taxon>Tissierellaceae</taxon>
        <taxon>Tissierella</taxon>
    </lineage>
</organism>
<dbReference type="Proteomes" id="UP000469523">
    <property type="component" value="Unassembled WGS sequence"/>
</dbReference>
<comment type="caution">
    <text evidence="1">The sequence shown here is derived from an EMBL/GenBank/DDBJ whole genome shotgun (WGS) entry which is preliminary data.</text>
</comment>
<protein>
    <recommendedName>
        <fullName evidence="3">Phage tail protein</fullName>
    </recommendedName>
</protein>
<evidence type="ECO:0008006" key="3">
    <source>
        <dbReference type="Google" id="ProtNLM"/>
    </source>
</evidence>
<evidence type="ECO:0000313" key="1">
    <source>
        <dbReference type="EMBL" id="MSU01409.1"/>
    </source>
</evidence>
<reference evidence="1 2" key="1">
    <citation type="submission" date="2019-09" db="EMBL/GenBank/DDBJ databases">
        <title>In-depth cultivation of the pig gut microbiome towards novel bacterial diversity and tailored functional studies.</title>
        <authorList>
            <person name="Wylensek D."/>
            <person name="Hitch T.C.A."/>
            <person name="Clavel T."/>
        </authorList>
    </citation>
    <scope>NUCLEOTIDE SEQUENCE [LARGE SCALE GENOMIC DNA]</scope>
    <source>
        <strain evidence="1 2">WCA3-693-APC-4?</strain>
    </source>
</reference>
<dbReference type="EMBL" id="VUNQ01000014">
    <property type="protein sequence ID" value="MSU01409.1"/>
    <property type="molecule type" value="Genomic_DNA"/>
</dbReference>
<keyword evidence="2" id="KW-1185">Reference proteome</keyword>
<dbReference type="RefSeq" id="WP_154439825.1">
    <property type="nucleotide sequence ID" value="NZ_VUNQ01000014.1"/>
</dbReference>
<sequence>MSGELYLGKVLNPETAKEEDITTALKNVGAIESGATLQYNPTIKTIKSANRGTIASFVSEEEVKFNCGIMTFILDNLATLAPAVVTDDKATGKKTIKIGGKGSLPINYLRFVHTKKDGSGTLTVNIYKAQATNGFQFTFDNENPLVTNYEFTALSDNNGNLVEIIETYPVEEV</sequence>
<proteinExistence type="predicted"/>
<dbReference type="AlphaFoldDB" id="A0A6N7XHA5"/>
<accession>A0A6N7XHA5</accession>
<gene>
    <name evidence="1" type="ORF">FYJ83_08005</name>
</gene>